<dbReference type="Proteomes" id="UP000061809">
    <property type="component" value="Chromosome"/>
</dbReference>
<protein>
    <recommendedName>
        <fullName evidence="6">DUF5119 domain-containing protein</fullName>
    </recommendedName>
</protein>
<dbReference type="RefSeq" id="WP_007217517.1">
    <property type="nucleotide sequence ID" value="NZ_CABMLT010000001.1"/>
</dbReference>
<evidence type="ECO:0008006" key="6">
    <source>
        <dbReference type="Google" id="ProtNLM"/>
    </source>
</evidence>
<reference evidence="2 4" key="1">
    <citation type="journal article" date="2015" name="Science">
        <title>Genetic determinants of in vivo fitness and diet responsiveness in multiple human gut Bacteroides.</title>
        <authorList>
            <person name="Wu M."/>
            <person name="McNulty N.P."/>
            <person name="Rodionov D.A."/>
            <person name="Khoroshkin M.S."/>
            <person name="Griffin N.W."/>
            <person name="Cheng J."/>
            <person name="Latreille P."/>
            <person name="Kerstetter R.A."/>
            <person name="Terrapon N."/>
            <person name="Henrissat B."/>
            <person name="Osterman A.L."/>
            <person name="Gordon J.I."/>
        </authorList>
    </citation>
    <scope>NUCLEOTIDE SEQUENCE [LARGE SCALE GENOMIC DNA]</scope>
    <source>
        <strain evidence="2 4">WH2</strain>
    </source>
</reference>
<dbReference type="GeneID" id="66307395"/>
<gene>
    <name evidence="2" type="ORF">BcellWH2_01179</name>
    <name evidence="3" type="ORF">F2Y81_04330</name>
</gene>
<accession>A0A0P0FT98</accession>
<evidence type="ECO:0000313" key="4">
    <source>
        <dbReference type="Proteomes" id="UP000061809"/>
    </source>
</evidence>
<feature type="signal peptide" evidence="1">
    <location>
        <begin position="1"/>
        <end position="18"/>
    </location>
</feature>
<organism evidence="2 4">
    <name type="scientific">Bacteroides cellulosilyticus</name>
    <dbReference type="NCBI Taxonomy" id="246787"/>
    <lineage>
        <taxon>Bacteria</taxon>
        <taxon>Pseudomonadati</taxon>
        <taxon>Bacteroidota</taxon>
        <taxon>Bacteroidia</taxon>
        <taxon>Bacteroidales</taxon>
        <taxon>Bacteroidaceae</taxon>
        <taxon>Bacteroides</taxon>
    </lineage>
</organism>
<dbReference type="EMBL" id="CP012801">
    <property type="protein sequence ID" value="ALJ58441.1"/>
    <property type="molecule type" value="Genomic_DNA"/>
</dbReference>
<feature type="chain" id="PRO_5013461185" description="DUF5119 domain-containing protein" evidence="1">
    <location>
        <begin position="19"/>
        <end position="363"/>
    </location>
</feature>
<dbReference type="STRING" id="246787.BcellWH2_01179"/>
<evidence type="ECO:0000313" key="2">
    <source>
        <dbReference type="EMBL" id="ALJ58441.1"/>
    </source>
</evidence>
<dbReference type="KEGG" id="bcel:BcellWH2_01179"/>
<dbReference type="Proteomes" id="UP000448877">
    <property type="component" value="Unassembled WGS sequence"/>
</dbReference>
<evidence type="ECO:0000313" key="5">
    <source>
        <dbReference type="Proteomes" id="UP000448877"/>
    </source>
</evidence>
<evidence type="ECO:0000256" key="1">
    <source>
        <dbReference type="SAM" id="SignalP"/>
    </source>
</evidence>
<keyword evidence="1" id="KW-0732">Signal</keyword>
<dbReference type="eggNOG" id="ENOG50312T0">
    <property type="taxonomic scope" value="Bacteria"/>
</dbReference>
<sequence length="363" mass="41036">MKYIYRFFLILLCAFSFANCGDDDFIEIDSLSADGDEFYCNQKVKVWMCVRSSDLWHTNYEWDCDAGTLTQPQGLNEMTWKAPSIPGTYTITCRASIGGETQVRSHKMYVSSYYFDKFEKTPHSLSLQSNTTGTLKKEADGNQYLQTKVNSAAEVNRYVRRAFGDNTLYTPFSTRMKLGFESNVPNLQEIKVGTKTGKPMLEYRWNLRSDASNNGAYINQIRLLWYPGKLKSGEVYPAVPNDDVTVEGTSDYNVQLIVQYTSAEGKKTTYNEYHNLNTMNTFTAKLYQTVSMSVDESEALIVHVAGQEVLKSTILSNARNINACEGRMSINNWELYLPNGNGGKDIPVLYIDDAYASNTGILE</sequence>
<name>A0A0P0FT98_9BACE</name>
<dbReference type="EMBL" id="VVYV01000004">
    <property type="protein sequence ID" value="KAA5422682.1"/>
    <property type="molecule type" value="Genomic_DNA"/>
</dbReference>
<dbReference type="PATRIC" id="fig|246787.4.peg.1217"/>
<evidence type="ECO:0000313" key="3">
    <source>
        <dbReference type="EMBL" id="KAA5422682.1"/>
    </source>
</evidence>
<reference evidence="3 5" key="2">
    <citation type="journal article" date="2019" name="Nat. Med.">
        <title>A library of human gut bacterial isolates paired with longitudinal multiomics data enables mechanistic microbiome research.</title>
        <authorList>
            <person name="Poyet M."/>
            <person name="Groussin M."/>
            <person name="Gibbons S.M."/>
            <person name="Avila-Pacheco J."/>
            <person name="Jiang X."/>
            <person name="Kearney S.M."/>
            <person name="Perrotta A.R."/>
            <person name="Berdy B."/>
            <person name="Zhao S."/>
            <person name="Lieberman T.D."/>
            <person name="Swanson P.K."/>
            <person name="Smith M."/>
            <person name="Roesemann S."/>
            <person name="Alexander J.E."/>
            <person name="Rich S.A."/>
            <person name="Livny J."/>
            <person name="Vlamakis H."/>
            <person name="Clish C."/>
            <person name="Bullock K."/>
            <person name="Deik A."/>
            <person name="Scott J."/>
            <person name="Pierce K.A."/>
            <person name="Xavier R.J."/>
            <person name="Alm E.J."/>
        </authorList>
    </citation>
    <scope>NUCLEOTIDE SEQUENCE [LARGE SCALE GENOMIC DNA]</scope>
    <source>
        <strain evidence="3 5">BIOML-A6</strain>
    </source>
</reference>
<proteinExistence type="predicted"/>
<dbReference type="AlphaFoldDB" id="A0A0P0FT98"/>